<keyword evidence="1" id="KW-0472">Membrane</keyword>
<gene>
    <name evidence="2" type="ORF">NCTC8529_00727</name>
</gene>
<evidence type="ECO:0000313" key="3">
    <source>
        <dbReference type="Proteomes" id="UP000268529"/>
    </source>
</evidence>
<organism evidence="2 3">
    <name type="scientific">Actinobacillus equuli</name>
    <dbReference type="NCBI Taxonomy" id="718"/>
    <lineage>
        <taxon>Bacteria</taxon>
        <taxon>Pseudomonadati</taxon>
        <taxon>Pseudomonadota</taxon>
        <taxon>Gammaproteobacteria</taxon>
        <taxon>Pasteurellales</taxon>
        <taxon>Pasteurellaceae</taxon>
        <taxon>Actinobacillus</taxon>
    </lineage>
</organism>
<feature type="transmembrane region" description="Helical" evidence="1">
    <location>
        <begin position="30"/>
        <end position="49"/>
    </location>
</feature>
<evidence type="ECO:0008006" key="4">
    <source>
        <dbReference type="Google" id="ProtNLM"/>
    </source>
</evidence>
<dbReference type="GeneID" id="92744915"/>
<dbReference type="Proteomes" id="UP000268529">
    <property type="component" value="Chromosome"/>
</dbReference>
<name>A0AAX3FKV4_ACTEU</name>
<evidence type="ECO:0000256" key="1">
    <source>
        <dbReference type="SAM" id="Phobius"/>
    </source>
</evidence>
<proteinExistence type="predicted"/>
<reference evidence="2 3" key="1">
    <citation type="submission" date="2018-12" db="EMBL/GenBank/DDBJ databases">
        <authorList>
            <consortium name="Pathogen Informatics"/>
        </authorList>
    </citation>
    <scope>NUCLEOTIDE SEQUENCE [LARGE SCALE GENOMIC DNA]</scope>
    <source>
        <strain evidence="2 3">NCTC8529</strain>
    </source>
</reference>
<sequence>MIEVYLLVIPFCFLISLISSFARKGFLKAVLHSLLLAISWPISLPLLALKRLFKRSH</sequence>
<dbReference type="RefSeq" id="WP_164997534.1">
    <property type="nucleotide sequence ID" value="NZ_LR134310.1"/>
</dbReference>
<dbReference type="EMBL" id="LR134310">
    <property type="protein sequence ID" value="VEE90292.1"/>
    <property type="molecule type" value="Genomic_DNA"/>
</dbReference>
<evidence type="ECO:0000313" key="2">
    <source>
        <dbReference type="EMBL" id="VEE90292.1"/>
    </source>
</evidence>
<keyword evidence="1" id="KW-0812">Transmembrane</keyword>
<dbReference type="AlphaFoldDB" id="A0AAX3FKV4"/>
<keyword evidence="1" id="KW-1133">Transmembrane helix</keyword>
<accession>A0AAX3FKV4</accession>
<protein>
    <recommendedName>
        <fullName evidence="4">GhoT/OrtT family toxin</fullName>
    </recommendedName>
</protein>